<evidence type="ECO:0000259" key="2">
    <source>
        <dbReference type="Pfam" id="PF16363"/>
    </source>
</evidence>
<reference evidence="3 4" key="1">
    <citation type="submission" date="2020-01" db="EMBL/GenBank/DDBJ databases">
        <title>Paenibacillus sp. nov., isolated from tomato rhizosphere.</title>
        <authorList>
            <person name="Weon H.-Y."/>
            <person name="Lee S.A."/>
        </authorList>
    </citation>
    <scope>NUCLEOTIDE SEQUENCE [LARGE SCALE GENOMIC DNA]</scope>
    <source>
        <strain evidence="3 4">12200R-189</strain>
    </source>
</reference>
<dbReference type="Gene3D" id="3.40.50.720">
    <property type="entry name" value="NAD(P)-binding Rossmann-like Domain"/>
    <property type="match status" value="1"/>
</dbReference>
<dbReference type="Pfam" id="PF16363">
    <property type="entry name" value="GDP_Man_Dehyd"/>
    <property type="match status" value="1"/>
</dbReference>
<protein>
    <submittedName>
        <fullName evidence="3">NAD-dependent epimerase/dehydratase family protein</fullName>
    </submittedName>
</protein>
<dbReference type="InterPro" id="IPR036291">
    <property type="entry name" value="NAD(P)-bd_dom_sf"/>
</dbReference>
<dbReference type="PRINTS" id="PR01713">
    <property type="entry name" value="NUCEPIMERASE"/>
</dbReference>
<dbReference type="RefSeq" id="WP_162355981.1">
    <property type="nucleotide sequence ID" value="NZ_CP048209.1"/>
</dbReference>
<organism evidence="3 4">
    <name type="scientific">Paenibacillus lycopersici</name>
    <dbReference type="NCBI Taxonomy" id="2704462"/>
    <lineage>
        <taxon>Bacteria</taxon>
        <taxon>Bacillati</taxon>
        <taxon>Bacillota</taxon>
        <taxon>Bacilli</taxon>
        <taxon>Bacillales</taxon>
        <taxon>Paenibacillaceae</taxon>
        <taxon>Paenibacillus</taxon>
    </lineage>
</organism>
<keyword evidence="4" id="KW-1185">Reference proteome</keyword>
<evidence type="ECO:0000313" key="4">
    <source>
        <dbReference type="Proteomes" id="UP000476064"/>
    </source>
</evidence>
<gene>
    <name evidence="3" type="ORF">GXP70_08085</name>
</gene>
<evidence type="ECO:0000256" key="1">
    <source>
        <dbReference type="ARBA" id="ARBA00023027"/>
    </source>
</evidence>
<dbReference type="AlphaFoldDB" id="A0A6C0G4R5"/>
<dbReference type="Proteomes" id="UP000476064">
    <property type="component" value="Chromosome"/>
</dbReference>
<accession>A0A6C0G4R5</accession>
<dbReference type="Gene3D" id="3.90.25.10">
    <property type="entry name" value="UDP-galactose 4-epimerase, domain 1"/>
    <property type="match status" value="1"/>
</dbReference>
<dbReference type="InterPro" id="IPR016040">
    <property type="entry name" value="NAD(P)-bd_dom"/>
</dbReference>
<sequence length="322" mass="36329">MRFLVTGGAGFIGSHLVDKLLAGHHEVMVIDNYDPYYSREIKEQHIKQHITNPNYRLLEADIRDRQLIFDAFATYRPETVIHLAAKAGVRPSLENPSQYVDVNINGTVNILDASVKFNVAKMIFGSSSSVYGLNEKVPFAELDPILNQASPYGATKASGEAICRSYNHCFNLPVVALRFFTVYGPRQRPDLAIHKFTKQILMNEPITLFGDGSTSRDYTYVEDIVDGIIASAYYQSEKYEVFNLGNDRPTKLSELVASIESLLGKKAIINWLPEQLGDVPRTWANIEKSKSLLGYQPRIDINNGLRLFIDWFCDNNQTMGIR</sequence>
<dbReference type="PANTHER" id="PTHR43574">
    <property type="entry name" value="EPIMERASE-RELATED"/>
    <property type="match status" value="1"/>
</dbReference>
<dbReference type="EMBL" id="CP048209">
    <property type="protein sequence ID" value="QHT59915.1"/>
    <property type="molecule type" value="Genomic_DNA"/>
</dbReference>
<proteinExistence type="predicted"/>
<dbReference type="KEGG" id="plyc:GXP70_08085"/>
<feature type="domain" description="NAD(P)-binding" evidence="2">
    <location>
        <begin position="4"/>
        <end position="306"/>
    </location>
</feature>
<evidence type="ECO:0000313" key="3">
    <source>
        <dbReference type="EMBL" id="QHT59915.1"/>
    </source>
</evidence>
<keyword evidence="1" id="KW-0520">NAD</keyword>
<name>A0A6C0G4R5_9BACL</name>
<dbReference type="SUPFAM" id="SSF51735">
    <property type="entry name" value="NAD(P)-binding Rossmann-fold domains"/>
    <property type="match status" value="1"/>
</dbReference>